<reference evidence="3 4" key="1">
    <citation type="submission" date="2019-03" db="EMBL/GenBank/DDBJ databases">
        <authorList>
            <person name="Gonzalez-Pimentel J.L."/>
        </authorList>
    </citation>
    <scope>NUCLEOTIDE SEQUENCE [LARGE SCALE GENOMIC DNA]</scope>
    <source>
        <strain evidence="3 4">JCM 31289</strain>
    </source>
</reference>
<dbReference type="Pfam" id="PF22818">
    <property type="entry name" value="ApeI-like"/>
    <property type="match status" value="1"/>
</dbReference>
<accession>A0A4Z0GCP4</accession>
<evidence type="ECO:0000256" key="1">
    <source>
        <dbReference type="SAM" id="MobiDB-lite"/>
    </source>
</evidence>
<dbReference type="AlphaFoldDB" id="A0A4Z0GCP4"/>
<dbReference type="SUPFAM" id="SSF54637">
    <property type="entry name" value="Thioesterase/thiol ester dehydrase-isomerase"/>
    <property type="match status" value="1"/>
</dbReference>
<organism evidence="3 4">
    <name type="scientific">Streptomyces palmae</name>
    <dbReference type="NCBI Taxonomy" id="1701085"/>
    <lineage>
        <taxon>Bacteria</taxon>
        <taxon>Bacillati</taxon>
        <taxon>Actinomycetota</taxon>
        <taxon>Actinomycetes</taxon>
        <taxon>Kitasatosporales</taxon>
        <taxon>Streptomycetaceae</taxon>
        <taxon>Streptomyces</taxon>
    </lineage>
</organism>
<dbReference type="InterPro" id="IPR054545">
    <property type="entry name" value="ApeI-like"/>
</dbReference>
<gene>
    <name evidence="3" type="ORF">E4099_27395</name>
</gene>
<dbReference type="OrthoDB" id="9787658at2"/>
<evidence type="ECO:0000313" key="4">
    <source>
        <dbReference type="Proteomes" id="UP000297948"/>
    </source>
</evidence>
<protein>
    <submittedName>
        <fullName evidence="3">3-hydroxyacyl-ACP dehydratase</fullName>
    </submittedName>
</protein>
<dbReference type="InterPro" id="IPR029069">
    <property type="entry name" value="HotDog_dom_sf"/>
</dbReference>
<sequence>MTTTREFCTPVDGTPEVTDPGTGEGPARTVVLVEPSEKVFAGHYPGFPIFPGVCIIEYVHHSALATLPEPGDDWMLAAIESTRFLSPVFPGNTITTELTWSKVKDSDALRCKAVASSERGKSAQIKLRFERRGNR</sequence>
<name>A0A4Z0GCP4_9ACTN</name>
<keyword evidence="4" id="KW-1185">Reference proteome</keyword>
<dbReference type="EMBL" id="SRID01000388">
    <property type="protein sequence ID" value="TGA92630.1"/>
    <property type="molecule type" value="Genomic_DNA"/>
</dbReference>
<proteinExistence type="predicted"/>
<dbReference type="Gene3D" id="3.10.129.10">
    <property type="entry name" value="Hotdog Thioesterase"/>
    <property type="match status" value="1"/>
</dbReference>
<feature type="domain" description="ApeI dehydratase-like" evidence="2">
    <location>
        <begin position="30"/>
        <end position="111"/>
    </location>
</feature>
<feature type="region of interest" description="Disordered" evidence="1">
    <location>
        <begin position="1"/>
        <end position="25"/>
    </location>
</feature>
<evidence type="ECO:0000259" key="2">
    <source>
        <dbReference type="Pfam" id="PF22818"/>
    </source>
</evidence>
<dbReference type="Proteomes" id="UP000297948">
    <property type="component" value="Unassembled WGS sequence"/>
</dbReference>
<evidence type="ECO:0000313" key="3">
    <source>
        <dbReference type="EMBL" id="TGA92630.1"/>
    </source>
</evidence>
<comment type="caution">
    <text evidence="3">The sequence shown here is derived from an EMBL/GenBank/DDBJ whole genome shotgun (WGS) entry which is preliminary data.</text>
</comment>